<dbReference type="Proteomes" id="UP000670092">
    <property type="component" value="Unassembled WGS sequence"/>
</dbReference>
<gene>
    <name evidence="2" type="ORF">I7I52_03668</name>
</gene>
<evidence type="ECO:0000313" key="3">
    <source>
        <dbReference type="Proteomes" id="UP000670092"/>
    </source>
</evidence>
<evidence type="ECO:0000256" key="1">
    <source>
        <dbReference type="SAM" id="MobiDB-lite"/>
    </source>
</evidence>
<feature type="compositionally biased region" description="Polar residues" evidence="1">
    <location>
        <begin position="74"/>
        <end position="90"/>
    </location>
</feature>
<accession>A0A8H7ZCA4</accession>
<reference evidence="2 3" key="1">
    <citation type="submission" date="2021-01" db="EMBL/GenBank/DDBJ databases">
        <title>Chromosome-level genome assembly of a human fungal pathogen reveals clustering of transcriptionally co-regulated genes.</title>
        <authorList>
            <person name="Voorhies M."/>
            <person name="Cohen S."/>
            <person name="Shea T.P."/>
            <person name="Petrus S."/>
            <person name="Munoz J.F."/>
            <person name="Poplawski S."/>
            <person name="Goldman W.E."/>
            <person name="Michael T."/>
            <person name="Cuomo C.A."/>
            <person name="Sil A."/>
            <person name="Beyhan S."/>
        </authorList>
    </citation>
    <scope>NUCLEOTIDE SEQUENCE [LARGE SCALE GENOMIC DNA]</scope>
    <source>
        <strain evidence="2 3">G184AR</strain>
    </source>
</reference>
<proteinExistence type="predicted"/>
<dbReference type="AlphaFoldDB" id="A0A8H7ZCA4"/>
<dbReference type="EMBL" id="JAEVHI010000001">
    <property type="protein sequence ID" value="KAG5305113.1"/>
    <property type="molecule type" value="Genomic_DNA"/>
</dbReference>
<protein>
    <submittedName>
        <fullName evidence="2">Uncharacterized protein</fullName>
    </submittedName>
</protein>
<feature type="region of interest" description="Disordered" evidence="1">
    <location>
        <begin position="58"/>
        <end position="90"/>
    </location>
</feature>
<sequence length="90" mass="10194">MVSRALPFNRLQQSNRSSWTWRAMERILRTIPNPGGPSALICEPVLRAEGLCIHLPARRPNRSQELPPTGKETLLTSRGQGKYSQKNNEK</sequence>
<dbReference type="VEuPathDB" id="FungiDB:I7I52_03668"/>
<organism evidence="2 3">
    <name type="scientific">Ajellomyces capsulatus</name>
    <name type="common">Darling's disease fungus</name>
    <name type="synonym">Histoplasma capsulatum</name>
    <dbReference type="NCBI Taxonomy" id="5037"/>
    <lineage>
        <taxon>Eukaryota</taxon>
        <taxon>Fungi</taxon>
        <taxon>Dikarya</taxon>
        <taxon>Ascomycota</taxon>
        <taxon>Pezizomycotina</taxon>
        <taxon>Eurotiomycetes</taxon>
        <taxon>Eurotiomycetidae</taxon>
        <taxon>Onygenales</taxon>
        <taxon>Ajellomycetaceae</taxon>
        <taxon>Histoplasma</taxon>
    </lineage>
</organism>
<comment type="caution">
    <text evidence="2">The sequence shown here is derived from an EMBL/GenBank/DDBJ whole genome shotgun (WGS) entry which is preliminary data.</text>
</comment>
<dbReference type="OrthoDB" id="10530096at2759"/>
<evidence type="ECO:0000313" key="2">
    <source>
        <dbReference type="EMBL" id="KAG5305113.1"/>
    </source>
</evidence>
<name>A0A8H7ZCA4_AJECA</name>